<keyword evidence="10 14" id="KW-1133">Transmembrane helix</keyword>
<dbReference type="SUPFAM" id="SSF56784">
    <property type="entry name" value="HAD-like"/>
    <property type="match status" value="1"/>
</dbReference>
<keyword evidence="9" id="KW-1278">Translocase</keyword>
<dbReference type="GO" id="GO:0043682">
    <property type="term" value="F:P-type divalent copper transporter activity"/>
    <property type="evidence" value="ECO:0007669"/>
    <property type="project" value="TreeGrafter"/>
</dbReference>
<dbReference type="InterPro" id="IPR044492">
    <property type="entry name" value="P_typ_ATPase_HD_dom"/>
</dbReference>
<dbReference type="EC" id="7.2.2.8" evidence="3"/>
<dbReference type="Gene3D" id="3.40.50.1000">
    <property type="entry name" value="HAD superfamily/HAD-like"/>
    <property type="match status" value="1"/>
</dbReference>
<dbReference type="PROSITE" id="PS00154">
    <property type="entry name" value="ATPASE_E1_E2"/>
    <property type="match status" value="1"/>
</dbReference>
<comment type="similarity">
    <text evidence="2 14">Belongs to the cation transport ATPase (P-type) (TC 3.A.3) family. Type IB subfamily.</text>
</comment>
<evidence type="ECO:0000256" key="10">
    <source>
        <dbReference type="ARBA" id="ARBA00022989"/>
    </source>
</evidence>
<dbReference type="InterPro" id="IPR006121">
    <property type="entry name" value="HMA_dom"/>
</dbReference>
<name>A0A139AEA9_GONPJ</name>
<dbReference type="NCBIfam" id="TIGR01525">
    <property type="entry name" value="ATPase-IB_hvy"/>
    <property type="match status" value="1"/>
</dbReference>
<dbReference type="PRINTS" id="PR00119">
    <property type="entry name" value="CATATPASE"/>
</dbReference>
<keyword evidence="7 14" id="KW-0547">Nucleotide-binding</keyword>
<dbReference type="Pfam" id="PF00403">
    <property type="entry name" value="HMA"/>
    <property type="match status" value="3"/>
</dbReference>
<dbReference type="InterPro" id="IPR027256">
    <property type="entry name" value="P-typ_ATPase_IB"/>
</dbReference>
<dbReference type="Gene3D" id="3.30.70.100">
    <property type="match status" value="3"/>
</dbReference>
<dbReference type="PROSITE" id="PS01047">
    <property type="entry name" value="HMA_1"/>
    <property type="match status" value="3"/>
</dbReference>
<dbReference type="GO" id="GO:0140581">
    <property type="term" value="F:P-type monovalent copper transporter activity"/>
    <property type="evidence" value="ECO:0007669"/>
    <property type="project" value="UniProtKB-EC"/>
</dbReference>
<dbReference type="InterPro" id="IPR018303">
    <property type="entry name" value="ATPase_P-typ_P_site"/>
</dbReference>
<evidence type="ECO:0000256" key="1">
    <source>
        <dbReference type="ARBA" id="ARBA00004127"/>
    </source>
</evidence>
<evidence type="ECO:0000256" key="3">
    <source>
        <dbReference type="ARBA" id="ARBA00012517"/>
    </source>
</evidence>
<keyword evidence="4" id="KW-0813">Transport</keyword>
<proteinExistence type="inferred from homology"/>
<dbReference type="EMBL" id="KQ965764">
    <property type="protein sequence ID" value="KXS15156.1"/>
    <property type="molecule type" value="Genomic_DNA"/>
</dbReference>
<dbReference type="InterPro" id="IPR001757">
    <property type="entry name" value="P_typ_ATPase"/>
</dbReference>
<evidence type="ECO:0000256" key="2">
    <source>
        <dbReference type="ARBA" id="ARBA00006024"/>
    </source>
</evidence>
<reference evidence="16 17" key="1">
    <citation type="journal article" date="2015" name="Genome Biol. Evol.">
        <title>Phylogenomic analyses indicate that early fungi evolved digesting cell walls of algal ancestors of land plants.</title>
        <authorList>
            <person name="Chang Y."/>
            <person name="Wang S."/>
            <person name="Sekimoto S."/>
            <person name="Aerts A.L."/>
            <person name="Choi C."/>
            <person name="Clum A."/>
            <person name="LaButti K.M."/>
            <person name="Lindquist E.A."/>
            <person name="Yee Ngan C."/>
            <person name="Ohm R.A."/>
            <person name="Salamov A.A."/>
            <person name="Grigoriev I.V."/>
            <person name="Spatafora J.W."/>
            <person name="Berbee M.L."/>
        </authorList>
    </citation>
    <scope>NUCLEOTIDE SEQUENCE [LARGE SCALE GENOMIC DNA]</scope>
    <source>
        <strain evidence="16 17">JEL478</strain>
    </source>
</reference>
<dbReference type="AlphaFoldDB" id="A0A139AEA9"/>
<accession>A0A139AEA9</accession>
<feature type="transmembrane region" description="Helical" evidence="14">
    <location>
        <begin position="389"/>
        <end position="406"/>
    </location>
</feature>
<evidence type="ECO:0000259" key="15">
    <source>
        <dbReference type="PROSITE" id="PS50846"/>
    </source>
</evidence>
<dbReference type="Gene3D" id="2.70.150.10">
    <property type="entry name" value="Calcium-transporting ATPase, cytoplasmic transduction domain A"/>
    <property type="match status" value="1"/>
</dbReference>
<feature type="transmembrane region" description="Helical" evidence="14">
    <location>
        <begin position="276"/>
        <end position="297"/>
    </location>
</feature>
<feature type="transmembrane region" description="Helical" evidence="14">
    <location>
        <begin position="322"/>
        <end position="343"/>
    </location>
</feature>
<dbReference type="InterPro" id="IPR059000">
    <property type="entry name" value="ATPase_P-type_domA"/>
</dbReference>
<feature type="transmembrane region" description="Helical" evidence="14">
    <location>
        <begin position="584"/>
        <end position="613"/>
    </location>
</feature>
<evidence type="ECO:0000256" key="4">
    <source>
        <dbReference type="ARBA" id="ARBA00022448"/>
    </source>
</evidence>
<feature type="domain" description="HMA" evidence="15">
    <location>
        <begin position="90"/>
        <end position="156"/>
    </location>
</feature>
<feature type="domain" description="HMA" evidence="15">
    <location>
        <begin position="182"/>
        <end position="250"/>
    </location>
</feature>
<keyword evidence="6 14" id="KW-0479">Metal-binding</keyword>
<dbReference type="PANTHER" id="PTHR43520:SF8">
    <property type="entry name" value="P-TYPE CU(+) TRANSPORTER"/>
    <property type="match status" value="1"/>
</dbReference>
<dbReference type="InterPro" id="IPR023214">
    <property type="entry name" value="HAD_sf"/>
</dbReference>
<dbReference type="Proteomes" id="UP000070544">
    <property type="component" value="Unassembled WGS sequence"/>
</dbReference>
<evidence type="ECO:0000313" key="17">
    <source>
        <dbReference type="Proteomes" id="UP000070544"/>
    </source>
</evidence>
<feature type="transmembrane region" description="Helical" evidence="14">
    <location>
        <begin position="545"/>
        <end position="572"/>
    </location>
</feature>
<dbReference type="InterPro" id="IPR008250">
    <property type="entry name" value="ATPase_P-typ_transduc_dom_A_sf"/>
</dbReference>
<dbReference type="SUPFAM" id="SSF55008">
    <property type="entry name" value="HMA, heavy metal-associated domain"/>
    <property type="match status" value="3"/>
</dbReference>
<evidence type="ECO:0000256" key="12">
    <source>
        <dbReference type="ARBA" id="ARBA00077729"/>
    </source>
</evidence>
<dbReference type="GO" id="GO:0012510">
    <property type="term" value="C:trans-Golgi network transport vesicle membrane"/>
    <property type="evidence" value="ECO:0007669"/>
    <property type="project" value="EnsemblFungi"/>
</dbReference>
<dbReference type="PROSITE" id="PS50846">
    <property type="entry name" value="HMA_2"/>
    <property type="match status" value="3"/>
</dbReference>
<evidence type="ECO:0000256" key="9">
    <source>
        <dbReference type="ARBA" id="ARBA00022967"/>
    </source>
</evidence>
<dbReference type="FunFam" id="2.70.150.10:FF:000002">
    <property type="entry name" value="Copper-transporting ATPase 1, putative"/>
    <property type="match status" value="1"/>
</dbReference>
<dbReference type="Pfam" id="PF00122">
    <property type="entry name" value="E1-E2_ATPase"/>
    <property type="match status" value="1"/>
</dbReference>
<dbReference type="SUPFAM" id="SSF81653">
    <property type="entry name" value="Calcium ATPase, transduction domain A"/>
    <property type="match status" value="1"/>
</dbReference>
<dbReference type="PANTHER" id="PTHR43520">
    <property type="entry name" value="ATP7, ISOFORM B"/>
    <property type="match status" value="1"/>
</dbReference>
<evidence type="ECO:0000256" key="13">
    <source>
        <dbReference type="ARBA" id="ARBA00080126"/>
    </source>
</evidence>
<dbReference type="OMA" id="HWMLPAW"/>
<protein>
    <recommendedName>
        <fullName evidence="3">P-type Cu(+) transporter</fullName>
        <ecNumber evidence="3">7.2.2.8</ecNumber>
    </recommendedName>
    <alternativeName>
        <fullName evidence="13">Cu(2+)-ATPase</fullName>
    </alternativeName>
    <alternativeName>
        <fullName evidence="12">Protein HEAVY METAL ATPASE 5</fullName>
    </alternativeName>
</protein>
<evidence type="ECO:0000256" key="5">
    <source>
        <dbReference type="ARBA" id="ARBA00022692"/>
    </source>
</evidence>
<dbReference type="GO" id="GO:0060003">
    <property type="term" value="P:copper ion export"/>
    <property type="evidence" value="ECO:0007669"/>
    <property type="project" value="EnsemblFungi"/>
</dbReference>
<dbReference type="InterPro" id="IPR017969">
    <property type="entry name" value="Heavy-metal-associated_CS"/>
</dbReference>
<keyword evidence="17" id="KW-1185">Reference proteome</keyword>
<dbReference type="FunFam" id="3.30.70.100:FF:000033">
    <property type="entry name" value="Copper-transporting ATPase HMA5"/>
    <property type="match status" value="1"/>
</dbReference>
<keyword evidence="11 14" id="KW-0472">Membrane</keyword>
<dbReference type="CDD" id="cd02094">
    <property type="entry name" value="P-type_ATPase_Cu-like"/>
    <property type="match status" value="1"/>
</dbReference>
<dbReference type="GO" id="GO:0016887">
    <property type="term" value="F:ATP hydrolysis activity"/>
    <property type="evidence" value="ECO:0007669"/>
    <property type="project" value="InterPro"/>
</dbReference>
<keyword evidence="8 14" id="KW-0067">ATP-binding</keyword>
<feature type="domain" description="HMA" evidence="15">
    <location>
        <begin position="8"/>
        <end position="74"/>
    </location>
</feature>
<dbReference type="FunFam" id="3.30.70.100:FF:000001">
    <property type="entry name" value="ATPase copper transporting beta"/>
    <property type="match status" value="2"/>
</dbReference>
<gene>
    <name evidence="16" type="ORF">M427DRAFT_99117</name>
</gene>
<comment type="subcellular location">
    <subcellularLocation>
        <location evidence="1">Endomembrane system</location>
        <topology evidence="1">Multi-pass membrane protein</topology>
    </subcellularLocation>
    <subcellularLocation>
        <location evidence="14">Membrane</location>
    </subcellularLocation>
</comment>
<feature type="transmembrane region" description="Helical" evidence="14">
    <location>
        <begin position="950"/>
        <end position="973"/>
    </location>
</feature>
<dbReference type="GO" id="GO:0005524">
    <property type="term" value="F:ATP binding"/>
    <property type="evidence" value="ECO:0007669"/>
    <property type="project" value="UniProtKB-UniRule"/>
</dbReference>
<dbReference type="OrthoDB" id="432719at2759"/>
<evidence type="ECO:0000256" key="7">
    <source>
        <dbReference type="ARBA" id="ARBA00022741"/>
    </source>
</evidence>
<dbReference type="InterPro" id="IPR036412">
    <property type="entry name" value="HAD-like_sf"/>
</dbReference>
<evidence type="ECO:0000256" key="14">
    <source>
        <dbReference type="RuleBase" id="RU362081"/>
    </source>
</evidence>
<dbReference type="SFLD" id="SFLDS00003">
    <property type="entry name" value="Haloacid_Dehalogenase"/>
    <property type="match status" value="1"/>
</dbReference>
<dbReference type="InterPro" id="IPR036163">
    <property type="entry name" value="HMA_dom_sf"/>
</dbReference>
<dbReference type="Gene3D" id="3.40.1110.10">
    <property type="entry name" value="Calcium-transporting ATPase, cytoplasmic domain N"/>
    <property type="match status" value="1"/>
</dbReference>
<dbReference type="SUPFAM" id="SSF81665">
    <property type="entry name" value="Calcium ATPase, transmembrane domain M"/>
    <property type="match status" value="1"/>
</dbReference>
<feature type="transmembrane region" description="Helical" evidence="14">
    <location>
        <begin position="355"/>
        <end position="377"/>
    </location>
</feature>
<dbReference type="GO" id="GO:0006879">
    <property type="term" value="P:intracellular iron ion homeostasis"/>
    <property type="evidence" value="ECO:0007669"/>
    <property type="project" value="EnsemblFungi"/>
</dbReference>
<dbReference type="InterPro" id="IPR023299">
    <property type="entry name" value="ATPase_P-typ_cyto_dom_N"/>
</dbReference>
<evidence type="ECO:0000256" key="6">
    <source>
        <dbReference type="ARBA" id="ARBA00022723"/>
    </source>
</evidence>
<dbReference type="SFLD" id="SFLDG00002">
    <property type="entry name" value="C1.7:_P-type_atpase_like"/>
    <property type="match status" value="1"/>
</dbReference>
<evidence type="ECO:0000256" key="8">
    <source>
        <dbReference type="ARBA" id="ARBA00022840"/>
    </source>
</evidence>
<sequence length="1125" mass="119733">MAPSQTFATCVLRVGGMTCASCVGAVTTALKQAPGVEKVNVALLTEKANITFDPSLVAPADLVALIDSAGFDAELLSTSLMEVGSSRRTASCTLSVRGMTCSSCVAAVTKGLQSSKGVEDAKVALLAERARVTYDPSVLTPTQLVELVESLGFDASIVDQEVQIDTNSRATHTSTLPKFSSITYDFHISGMTCASCTSSVERAIRELPGVIECAVSLLTNSARVAVWSQGKHCGARDIMEAIDSAGFEASMVEDGGSNSREQELESLSREREIAQWLHVFTFSAILSVVLMIFSMVLPMWCPLVVRELIARTVIGGVTVNDLIQWSLCTLVLFGVGRGFFVRAWKSLGKGATMDVLVVVGTSASYAFSTFVLLAAGLTPSTMTEMRTTYFETPAMLITFVSLGRYLENLAKGRTSTALAALLKLAPTSATLLLIDDNGNVTGERTISASLVQRNDLVRIKPGEKFPTDGVVVDGSSFADESMVSGEAVSVRKQVGAQVIGGTVNGAGTLDVRATRVGSETVLSQIVRLVEEAQMARAPVQDLADFVAGIFVPVVLFLGAGTFFLWMILFAAAPHLHALFSEHDTIFILCLKLGISTVVIACPCALGLAVPTAVMVGTGVGARMGILIKGGAPLEAASKVDTVVFDKTGTLTKGKMEVCEVILDFDPKLTPSPAKSRELWQCVWAAESRSEHPLGRAIARYALSRSLPGQANDVDEYQRSTLLADAEKNVEAEVDYFIAEPGLGIRALVKLPDPVTKTSSVNRRVLIGNVKFLEDEGVTLPAAVGPLIDQHSKRARTVTLVAIDNEFSGVIAVSDQPKPESKATVSMLRKMGMRIAMVTGDAGPTALAVAESIGIHPEEVYASATPKDKETIVAKLQGTTVRGGRRFVAVVGDGINDSVAISRADLGIAVGAGTDVAIDAAQVVLMRNNLTDVVTAIDLARTIFRRIQINFMFSTVYNGVTIPLAMGCLVPIGFVMPPMAAGAAMAASSLSVVLSSLALKAYRRPSFRECGWLETGEAKRDSSVHRKDKGVARGGDVDLDLENGSLEYPHDDASFLARTWRKLKGSSDVVEGFEMDFKRDTDRSRGTIRELIQRIPGVVGAVGHQYEGLEDSERWSSDGAEEGKFV</sequence>
<evidence type="ECO:0000256" key="11">
    <source>
        <dbReference type="ARBA" id="ARBA00023136"/>
    </source>
</evidence>
<organism evidence="16 17">
    <name type="scientific">Gonapodya prolifera (strain JEL478)</name>
    <name type="common">Monoblepharis prolifera</name>
    <dbReference type="NCBI Taxonomy" id="1344416"/>
    <lineage>
        <taxon>Eukaryota</taxon>
        <taxon>Fungi</taxon>
        <taxon>Fungi incertae sedis</taxon>
        <taxon>Chytridiomycota</taxon>
        <taxon>Chytridiomycota incertae sedis</taxon>
        <taxon>Monoblepharidomycetes</taxon>
        <taxon>Monoblepharidales</taxon>
        <taxon>Gonapodyaceae</taxon>
        <taxon>Gonapodya</taxon>
    </lineage>
</organism>
<dbReference type="SFLD" id="SFLDF00027">
    <property type="entry name" value="p-type_atpase"/>
    <property type="match status" value="1"/>
</dbReference>
<dbReference type="PRINTS" id="PR00942">
    <property type="entry name" value="CUATPASEI"/>
</dbReference>
<dbReference type="CDD" id="cd00371">
    <property type="entry name" value="HMA"/>
    <property type="match status" value="3"/>
</dbReference>
<evidence type="ECO:0000313" key="16">
    <source>
        <dbReference type="EMBL" id="KXS15156.1"/>
    </source>
</evidence>
<dbReference type="STRING" id="1344416.A0A139AEA9"/>
<dbReference type="GO" id="GO:0005507">
    <property type="term" value="F:copper ion binding"/>
    <property type="evidence" value="ECO:0007669"/>
    <property type="project" value="EnsemblFungi"/>
</dbReference>
<dbReference type="InterPro" id="IPR023298">
    <property type="entry name" value="ATPase_P-typ_TM_dom_sf"/>
</dbReference>
<keyword evidence="5 14" id="KW-0812">Transmembrane</keyword>
<dbReference type="Pfam" id="PF00702">
    <property type="entry name" value="Hydrolase"/>
    <property type="match status" value="1"/>
</dbReference>
<dbReference type="GO" id="GO:0055070">
    <property type="term" value="P:copper ion homeostasis"/>
    <property type="evidence" value="ECO:0007669"/>
    <property type="project" value="TreeGrafter"/>
</dbReference>
<feature type="transmembrane region" description="Helical" evidence="14">
    <location>
        <begin position="979"/>
        <end position="998"/>
    </location>
</feature>
<dbReference type="NCBIfam" id="TIGR01494">
    <property type="entry name" value="ATPase_P-type"/>
    <property type="match status" value="2"/>
</dbReference>